<dbReference type="Pfam" id="PF01476">
    <property type="entry name" value="LysM"/>
    <property type="match status" value="1"/>
</dbReference>
<feature type="domain" description="LysM" evidence="1">
    <location>
        <begin position="51"/>
        <end position="101"/>
    </location>
</feature>
<dbReference type="CDD" id="cd00118">
    <property type="entry name" value="LysM"/>
    <property type="match status" value="1"/>
</dbReference>
<accession>A0A2A6E3W8</accession>
<comment type="caution">
    <text evidence="2">The sequence shown here is derived from an EMBL/GenBank/DDBJ whole genome shotgun (WGS) entry which is preliminary data.</text>
</comment>
<dbReference type="SUPFAM" id="SSF54106">
    <property type="entry name" value="LysM domain"/>
    <property type="match status" value="1"/>
</dbReference>
<dbReference type="InterPro" id="IPR036779">
    <property type="entry name" value="LysM_dom_sf"/>
</dbReference>
<organism evidence="2 3">
    <name type="scientific">Candidatus Reconcilbacillus cellulovorans</name>
    <dbReference type="NCBI Taxonomy" id="1906605"/>
    <lineage>
        <taxon>Bacteria</taxon>
        <taxon>Bacillati</taxon>
        <taxon>Bacillota</taxon>
        <taxon>Bacilli</taxon>
        <taxon>Bacillales</taxon>
        <taxon>Paenibacillaceae</taxon>
        <taxon>Candidatus Reconcilbacillus</taxon>
    </lineage>
</organism>
<evidence type="ECO:0000313" key="3">
    <source>
        <dbReference type="Proteomes" id="UP000243688"/>
    </source>
</evidence>
<reference evidence="2 3" key="1">
    <citation type="submission" date="2016-12" db="EMBL/GenBank/DDBJ databases">
        <title>Candidatus Reconcilibacillus cellulovorans genome.</title>
        <authorList>
            <person name="Kolinko S."/>
            <person name="Wu Y.-W."/>
            <person name="Tachea F."/>
            <person name="Denzel E."/>
            <person name="Hiras J."/>
            <person name="Baecker N."/>
            <person name="Chan L.J."/>
            <person name="Eichorst S.A."/>
            <person name="Frey D."/>
            <person name="Adams P.D."/>
            <person name="Pray T."/>
            <person name="Tanjore D."/>
            <person name="Petzold C.J."/>
            <person name="Gladden J.M."/>
            <person name="Simmons B.A."/>
            <person name="Singer S.W."/>
        </authorList>
    </citation>
    <scope>NUCLEOTIDE SEQUENCE [LARGE SCALE GENOMIC DNA]</scope>
    <source>
        <strain evidence="2">JTherm</strain>
    </source>
</reference>
<dbReference type="SMART" id="SM00257">
    <property type="entry name" value="LysM"/>
    <property type="match status" value="1"/>
</dbReference>
<dbReference type="Proteomes" id="UP000243688">
    <property type="component" value="Unassembled WGS sequence"/>
</dbReference>
<gene>
    <name evidence="2" type="ORF">BLM47_00325</name>
</gene>
<dbReference type="InterPro" id="IPR018392">
    <property type="entry name" value="LysM"/>
</dbReference>
<dbReference type="PROSITE" id="PS51782">
    <property type="entry name" value="LYSM"/>
    <property type="match status" value="1"/>
</dbReference>
<dbReference type="Gene3D" id="3.10.350.10">
    <property type="entry name" value="LysM domain"/>
    <property type="match status" value="1"/>
</dbReference>
<dbReference type="AlphaFoldDB" id="A0A2A6E3W8"/>
<sequence length="124" mass="14059">MFGVLVMHRLRPIRTAMRAMFLVSLLFACFSLLAAAWKPHAEVVLSDMPLERVYVEYGDTLWDIAQDRTAPGEDVRDVIARIKKLNGLRSSAIYEGQILYVPVVARDGRNFSNQLDKSRSSMSK</sequence>
<evidence type="ECO:0000259" key="1">
    <source>
        <dbReference type="PROSITE" id="PS51782"/>
    </source>
</evidence>
<evidence type="ECO:0000313" key="2">
    <source>
        <dbReference type="EMBL" id="PDO11612.1"/>
    </source>
</evidence>
<dbReference type="EMBL" id="MOXJ01000001">
    <property type="protein sequence ID" value="PDO11612.1"/>
    <property type="molecule type" value="Genomic_DNA"/>
</dbReference>
<protein>
    <recommendedName>
        <fullName evidence="1">LysM domain-containing protein</fullName>
    </recommendedName>
</protein>
<name>A0A2A6E3W8_9BACL</name>
<proteinExistence type="predicted"/>